<gene>
    <name evidence="8" type="ORF">FKR81_00545</name>
</gene>
<proteinExistence type="inferred from homology"/>
<dbReference type="InterPro" id="IPR037069">
    <property type="entry name" value="AcylCoA_DH/ox_N_sf"/>
</dbReference>
<protein>
    <submittedName>
        <fullName evidence="8">Acyl-CoA dehydrogenase</fullName>
    </submittedName>
</protein>
<keyword evidence="3" id="KW-0285">Flavoprotein</keyword>
<keyword evidence="4" id="KW-0274">FAD</keyword>
<dbReference type="Pfam" id="PF02771">
    <property type="entry name" value="Acyl-CoA_dh_N"/>
    <property type="match status" value="1"/>
</dbReference>
<dbReference type="PANTHER" id="PTHR43884:SF20">
    <property type="entry name" value="ACYL-COA DEHYDROGENASE FADE28"/>
    <property type="match status" value="1"/>
</dbReference>
<feature type="domain" description="Acyl-CoA dehydrogenase/oxidase N-terminal" evidence="7">
    <location>
        <begin position="6"/>
        <end position="110"/>
    </location>
</feature>
<dbReference type="SUPFAM" id="SSF56645">
    <property type="entry name" value="Acyl-CoA dehydrogenase NM domain-like"/>
    <property type="match status" value="1"/>
</dbReference>
<sequence length="356" mass="37331">MDFALTEAQLELAALTRKIVADQLTPALRESGAPELWPALAKAGVLSAVLPEDAGGSGFGLLEQCAVLVELGRAVAPVPYLPSIVAVSALATFGTADQRSKWLDRAASGEIVLSVALAEDLGDPTTSAERVDGGWVLTGAKTTVPAAAASSLFLVSAATADGPAVFLVEPHEVTITQQQLVDASDDAASLELSGLRLPDDRLLPGPDVADWLNTRYTVGLCASQLGVTERALELTAEYARTRVQFDRPIGSFQAVAQRLADAFVDVAAIRLTLWQAAWRLASDLPAETEVATAKFWAADAGHRVAHTAVHVHGGMGIDVSHELHRYFTAAKRNEFSLGGATTQLLRIGASLAANPA</sequence>
<keyword evidence="9" id="KW-1185">Reference proteome</keyword>
<dbReference type="Gene3D" id="1.20.140.10">
    <property type="entry name" value="Butyryl-CoA Dehydrogenase, subunit A, domain 3"/>
    <property type="match status" value="1"/>
</dbReference>
<dbReference type="InterPro" id="IPR046373">
    <property type="entry name" value="Acyl-CoA_Oxase/DH_mid-dom_sf"/>
</dbReference>
<evidence type="ECO:0000259" key="6">
    <source>
        <dbReference type="Pfam" id="PF00441"/>
    </source>
</evidence>
<evidence type="ECO:0000256" key="4">
    <source>
        <dbReference type="ARBA" id="ARBA00022827"/>
    </source>
</evidence>
<keyword evidence="5" id="KW-0560">Oxidoreductase</keyword>
<feature type="domain" description="Acyl-CoA dehydrogenase/oxidase C-terminal" evidence="6">
    <location>
        <begin position="219"/>
        <end position="351"/>
    </location>
</feature>
<dbReference type="PIRSF" id="PIRSF016578">
    <property type="entry name" value="HsaA"/>
    <property type="match status" value="1"/>
</dbReference>
<evidence type="ECO:0000256" key="5">
    <source>
        <dbReference type="ARBA" id="ARBA00023002"/>
    </source>
</evidence>
<dbReference type="OrthoDB" id="8677713at2"/>
<dbReference type="GO" id="GO:0003995">
    <property type="term" value="F:acyl-CoA dehydrogenase activity"/>
    <property type="evidence" value="ECO:0007669"/>
    <property type="project" value="TreeGrafter"/>
</dbReference>
<organism evidence="8 9">
    <name type="scientific">Lentzea tibetensis</name>
    <dbReference type="NCBI Taxonomy" id="2591470"/>
    <lineage>
        <taxon>Bacteria</taxon>
        <taxon>Bacillati</taxon>
        <taxon>Actinomycetota</taxon>
        <taxon>Actinomycetes</taxon>
        <taxon>Pseudonocardiales</taxon>
        <taxon>Pseudonocardiaceae</taxon>
        <taxon>Lentzea</taxon>
    </lineage>
</organism>
<dbReference type="InterPro" id="IPR009075">
    <property type="entry name" value="AcylCo_DH/oxidase_C"/>
</dbReference>
<dbReference type="Proteomes" id="UP000316639">
    <property type="component" value="Unassembled WGS sequence"/>
</dbReference>
<dbReference type="InterPro" id="IPR036250">
    <property type="entry name" value="AcylCo_DH-like_C"/>
</dbReference>
<dbReference type="InterPro" id="IPR013786">
    <property type="entry name" value="AcylCoA_DH/ox_N"/>
</dbReference>
<evidence type="ECO:0000256" key="3">
    <source>
        <dbReference type="ARBA" id="ARBA00022630"/>
    </source>
</evidence>
<dbReference type="GO" id="GO:0050660">
    <property type="term" value="F:flavin adenine dinucleotide binding"/>
    <property type="evidence" value="ECO:0007669"/>
    <property type="project" value="InterPro"/>
</dbReference>
<evidence type="ECO:0000313" key="9">
    <source>
        <dbReference type="Proteomes" id="UP000316639"/>
    </source>
</evidence>
<evidence type="ECO:0000259" key="7">
    <source>
        <dbReference type="Pfam" id="PF02771"/>
    </source>
</evidence>
<dbReference type="Gene3D" id="1.10.540.10">
    <property type="entry name" value="Acyl-CoA dehydrogenase/oxidase, N-terminal domain"/>
    <property type="match status" value="1"/>
</dbReference>
<comment type="cofactor">
    <cofactor evidence="1">
        <name>FAD</name>
        <dbReference type="ChEBI" id="CHEBI:57692"/>
    </cofactor>
</comment>
<dbReference type="Gene3D" id="2.40.110.10">
    <property type="entry name" value="Butyryl-CoA Dehydrogenase, subunit A, domain 2"/>
    <property type="match status" value="1"/>
</dbReference>
<dbReference type="EMBL" id="VOBR01000001">
    <property type="protein sequence ID" value="TWP54095.1"/>
    <property type="molecule type" value="Genomic_DNA"/>
</dbReference>
<dbReference type="PANTHER" id="PTHR43884">
    <property type="entry name" value="ACYL-COA DEHYDROGENASE"/>
    <property type="match status" value="1"/>
</dbReference>
<dbReference type="CDD" id="cd00567">
    <property type="entry name" value="ACAD"/>
    <property type="match status" value="1"/>
</dbReference>
<comment type="caution">
    <text evidence="8">The sequence shown here is derived from an EMBL/GenBank/DDBJ whole genome shotgun (WGS) entry which is preliminary data.</text>
</comment>
<evidence type="ECO:0000313" key="8">
    <source>
        <dbReference type="EMBL" id="TWP54095.1"/>
    </source>
</evidence>
<dbReference type="RefSeq" id="WP_146348878.1">
    <property type="nucleotide sequence ID" value="NZ_VOBR01000001.1"/>
</dbReference>
<evidence type="ECO:0000256" key="2">
    <source>
        <dbReference type="ARBA" id="ARBA00009347"/>
    </source>
</evidence>
<name>A0A563F2A5_9PSEU</name>
<accession>A0A563F2A5</accession>
<comment type="similarity">
    <text evidence="2">Belongs to the acyl-CoA dehydrogenase family.</text>
</comment>
<dbReference type="AlphaFoldDB" id="A0A563F2A5"/>
<dbReference type="Pfam" id="PF00441">
    <property type="entry name" value="Acyl-CoA_dh_1"/>
    <property type="match status" value="1"/>
</dbReference>
<dbReference type="InterPro" id="IPR009100">
    <property type="entry name" value="AcylCoA_DH/oxidase_NM_dom_sf"/>
</dbReference>
<evidence type="ECO:0000256" key="1">
    <source>
        <dbReference type="ARBA" id="ARBA00001974"/>
    </source>
</evidence>
<reference evidence="8 9" key="1">
    <citation type="submission" date="2019-07" db="EMBL/GenBank/DDBJ databases">
        <title>Lentzea xizangensis sp. nov., isolated from Qinghai-Tibetan Plateau Soils.</title>
        <authorList>
            <person name="Huang J."/>
        </authorList>
    </citation>
    <scope>NUCLEOTIDE SEQUENCE [LARGE SCALE GENOMIC DNA]</scope>
    <source>
        <strain evidence="8 9">FXJ1.1311</strain>
    </source>
</reference>
<dbReference type="SUPFAM" id="SSF47203">
    <property type="entry name" value="Acyl-CoA dehydrogenase C-terminal domain-like"/>
    <property type="match status" value="1"/>
</dbReference>